<keyword evidence="2" id="KW-1185">Reference proteome</keyword>
<gene>
    <name evidence="1" type="ORF">C8035_v000851</name>
</gene>
<comment type="caution">
    <text evidence="1">The sequence shown here is derived from an EMBL/GenBank/DDBJ whole genome shotgun (WGS) entry which is preliminary data.</text>
</comment>
<dbReference type="AlphaFoldDB" id="A0A4R8QA04"/>
<organism evidence="1 2">
    <name type="scientific">Colletotrichum spinosum</name>
    <dbReference type="NCBI Taxonomy" id="1347390"/>
    <lineage>
        <taxon>Eukaryota</taxon>
        <taxon>Fungi</taxon>
        <taxon>Dikarya</taxon>
        <taxon>Ascomycota</taxon>
        <taxon>Pezizomycotina</taxon>
        <taxon>Sordariomycetes</taxon>
        <taxon>Hypocreomycetidae</taxon>
        <taxon>Glomerellales</taxon>
        <taxon>Glomerellaceae</taxon>
        <taxon>Colletotrichum</taxon>
        <taxon>Colletotrichum orbiculare species complex</taxon>
    </lineage>
</organism>
<evidence type="ECO:0000313" key="2">
    <source>
        <dbReference type="Proteomes" id="UP000295083"/>
    </source>
</evidence>
<sequence length="163" mass="18006">MTASLGDGNSPSDCPGIASYRQLNFHEKGCCDDLVANTTRYDPRDGLVPAFIDRKQYWAVVFDGWSTHDAVPPITRIQPVAPRPRLCGTLKLDIPEIKAKRGDDVFLSVSTTWQPLAILATLSVEGGLGIPHHRLTRGPSYCVQLIDWKKSLIETMIAFDLAQ</sequence>
<dbReference type="EMBL" id="QAPG01000088">
    <property type="protein sequence ID" value="TDZ32025.1"/>
    <property type="molecule type" value="Genomic_DNA"/>
</dbReference>
<accession>A0A4R8QA04</accession>
<dbReference type="Proteomes" id="UP000295083">
    <property type="component" value="Unassembled WGS sequence"/>
</dbReference>
<reference evidence="1 2" key="1">
    <citation type="submission" date="2018-11" db="EMBL/GenBank/DDBJ databases">
        <title>Genome sequence and assembly of Colletotrichum spinosum.</title>
        <authorList>
            <person name="Gan P."/>
            <person name="Shirasu K."/>
        </authorList>
    </citation>
    <scope>NUCLEOTIDE SEQUENCE [LARGE SCALE GENOMIC DNA]</scope>
    <source>
        <strain evidence="1 2">CBS 515.97</strain>
    </source>
</reference>
<evidence type="ECO:0000313" key="1">
    <source>
        <dbReference type="EMBL" id="TDZ32025.1"/>
    </source>
</evidence>
<proteinExistence type="predicted"/>
<protein>
    <submittedName>
        <fullName evidence="1">Uncharacterized protein</fullName>
    </submittedName>
</protein>
<name>A0A4R8QA04_9PEZI</name>